<evidence type="ECO:0000256" key="6">
    <source>
        <dbReference type="ARBA" id="ARBA00023242"/>
    </source>
</evidence>
<dbReference type="PROSITE" id="PS50102">
    <property type="entry name" value="RRM"/>
    <property type="match status" value="3"/>
</dbReference>
<dbReference type="CDD" id="cd00590">
    <property type="entry name" value="RRM_SF"/>
    <property type="match status" value="1"/>
</dbReference>
<evidence type="ECO:0000256" key="2">
    <source>
        <dbReference type="ARBA" id="ARBA00022664"/>
    </source>
</evidence>
<dbReference type="Gene3D" id="3.30.70.330">
    <property type="match status" value="3"/>
</dbReference>
<feature type="domain" description="RRM" evidence="11">
    <location>
        <begin position="898"/>
        <end position="971"/>
    </location>
</feature>
<comment type="caution">
    <text evidence="12">The sequence shown here is derived from an EMBL/GenBank/DDBJ whole genome shotgun (WGS) entry which is preliminary data.</text>
</comment>
<feature type="region of interest" description="Disordered" evidence="10">
    <location>
        <begin position="1147"/>
        <end position="1187"/>
    </location>
</feature>
<feature type="compositionally biased region" description="Basic and acidic residues" evidence="10">
    <location>
        <begin position="1173"/>
        <end position="1186"/>
    </location>
</feature>
<dbReference type="SMART" id="SM00386">
    <property type="entry name" value="HAT"/>
    <property type="match status" value="3"/>
</dbReference>
<evidence type="ECO:0000256" key="9">
    <source>
        <dbReference type="PROSITE-ProRule" id="PRU00176"/>
    </source>
</evidence>
<protein>
    <recommendedName>
        <fullName evidence="8">U4/U6 snRNA-associated-splicing factor PRP24</fullName>
    </recommendedName>
</protein>
<reference evidence="12" key="1">
    <citation type="journal article" date="2021" name="Nat. Commun.">
        <title>Genetic determinants of endophytism in the Arabidopsis root mycobiome.</title>
        <authorList>
            <person name="Mesny F."/>
            <person name="Miyauchi S."/>
            <person name="Thiergart T."/>
            <person name="Pickel B."/>
            <person name="Atanasova L."/>
            <person name="Karlsson M."/>
            <person name="Huettel B."/>
            <person name="Barry K.W."/>
            <person name="Haridas S."/>
            <person name="Chen C."/>
            <person name="Bauer D."/>
            <person name="Andreopoulos W."/>
            <person name="Pangilinan J."/>
            <person name="LaButti K."/>
            <person name="Riley R."/>
            <person name="Lipzen A."/>
            <person name="Clum A."/>
            <person name="Drula E."/>
            <person name="Henrissat B."/>
            <person name="Kohler A."/>
            <person name="Grigoriev I.V."/>
            <person name="Martin F.M."/>
            <person name="Hacquard S."/>
        </authorList>
    </citation>
    <scope>NUCLEOTIDE SEQUENCE</scope>
    <source>
        <strain evidence="12">MPI-CAGE-CH-0243</strain>
    </source>
</reference>
<feature type="region of interest" description="Disordered" evidence="10">
    <location>
        <begin position="1265"/>
        <end position="1377"/>
    </location>
</feature>
<evidence type="ECO:0000256" key="1">
    <source>
        <dbReference type="ARBA" id="ARBA00004123"/>
    </source>
</evidence>
<dbReference type="GO" id="GO:0005688">
    <property type="term" value="C:U6 snRNP"/>
    <property type="evidence" value="ECO:0007669"/>
    <property type="project" value="UniProtKB-ARBA"/>
</dbReference>
<feature type="region of interest" description="Disordered" evidence="10">
    <location>
        <begin position="865"/>
        <end position="899"/>
    </location>
</feature>
<dbReference type="GO" id="GO:0003723">
    <property type="term" value="F:RNA binding"/>
    <property type="evidence" value="ECO:0007669"/>
    <property type="project" value="UniProtKB-UniRule"/>
</dbReference>
<evidence type="ECO:0000256" key="3">
    <source>
        <dbReference type="ARBA" id="ARBA00022737"/>
    </source>
</evidence>
<evidence type="ECO:0000313" key="12">
    <source>
        <dbReference type="EMBL" id="KAH7136141.1"/>
    </source>
</evidence>
<dbReference type="SUPFAM" id="SSF48452">
    <property type="entry name" value="TPR-like"/>
    <property type="match status" value="1"/>
</dbReference>
<keyword evidence="3" id="KW-0677">Repeat</keyword>
<dbReference type="CDD" id="cd12296">
    <property type="entry name" value="RRM1_Prp24"/>
    <property type="match status" value="1"/>
</dbReference>
<evidence type="ECO:0000256" key="4">
    <source>
        <dbReference type="ARBA" id="ARBA00022884"/>
    </source>
</evidence>
<evidence type="ECO:0000313" key="13">
    <source>
        <dbReference type="Proteomes" id="UP000700596"/>
    </source>
</evidence>
<dbReference type="InterPro" id="IPR012677">
    <property type="entry name" value="Nucleotide-bd_a/b_plait_sf"/>
</dbReference>
<evidence type="ECO:0000259" key="11">
    <source>
        <dbReference type="PROSITE" id="PS50102"/>
    </source>
</evidence>
<feature type="compositionally biased region" description="Basic and acidic residues" evidence="10">
    <location>
        <begin position="1351"/>
        <end position="1377"/>
    </location>
</feature>
<feature type="region of interest" description="Disordered" evidence="10">
    <location>
        <begin position="818"/>
        <end position="847"/>
    </location>
</feature>
<feature type="compositionally biased region" description="Low complexity" evidence="10">
    <location>
        <begin position="147"/>
        <end position="160"/>
    </location>
</feature>
<dbReference type="EMBL" id="JAGMWT010000002">
    <property type="protein sequence ID" value="KAH7136141.1"/>
    <property type="molecule type" value="Genomic_DNA"/>
</dbReference>
<dbReference type="Proteomes" id="UP000700596">
    <property type="component" value="Unassembled WGS sequence"/>
</dbReference>
<comment type="function">
    <text evidence="7">Functions as a recycling factor of the spliceosome, a machinery that forms on each precursor-messenger RNA (pre-mRNA) and catalyzes the removal of introns. Chaperones the re-annealing of U4 and U6 snRNAs (small nuclear RNAs) released from previous rounds of splicing, an initial step in reforming the U4/U6-U5 tri-snRNP (small nuclear ribonucleoprotein) that can reassemble into another spliceosome complex; this step involves binding U6 and facilitating the unwinding of the U6 internal stem loop, followed by base-pairing of U6 to U4.</text>
</comment>
<dbReference type="FunFam" id="1.25.40.10:FF:000632">
    <property type="entry name" value="Pre-mRNA splicing factor (Prp24), putative"/>
    <property type="match status" value="1"/>
</dbReference>
<evidence type="ECO:0000256" key="5">
    <source>
        <dbReference type="ARBA" id="ARBA00023187"/>
    </source>
</evidence>
<sequence>MDINSLLSPQESPAAETPPPSYPPSSSTFASPSPSLSAGVHSPAKSKRPPARHMPSRTPSGLREQILSSTTPAAHFNHHSHQQQQQQQPPLPHPHQHLQQHPHEAVSSPTPPTSNAYQHIQHQHPPPPPQSSAVHSPSFGSYTNGRTAHSSHSAHSATSTPPAVDARMHMGGSPQASTPGMDTLADLAAMQHSQQARQQTVVQRPSISLQNIPRSISGGSTADVTMVDSPKLPRSFYSKHLDAQSIEGLNQLEKALIENPFDYYSHVHFITLLHQGLQNVLYAADGSSADPYSYELLPVLRDAYKAMDSKYTLGEQLWDFRINDEKILARSAEDHMALLELCQRATQEEPYSVKLWVLYGDYISQLIASAWDASPQRTWSDDDQAMGKEIFTADLLMSTWQSGAEHVKHNISESNLVWDRYLQLLQDDLERQFTPDKARKVANAFAERLGLPHETWDHTLSLFSSYNSKYNNSGYEAAMERAVRQNSHVKKTYESRSGYEFSLARAVQNKDYDAEYHAMTRYLKWEKKTMGPYSFPIVNALYERATLRFPVDPALWEDYVEFLIWKEDRSVSLLDVLQRATRHCPWSGSLWCHRILTLEAEGRNDEIEGVKHNATETGMLDHADLEELIKVQIAWCGYLRRKAFDNANATEDDPDYAEMGIREALETANRLGERKNGKGWRDPQYRLERIYIKFRTQRNDLDGARQIFDDIATFRADSYDFWYRWYIWEMVVWSNQAIRTKNNEGQELLTPSAATAVLERGLKGLNTIDHPEPLLEMYLNHCEQHESAVQVRHAIIEKRRFDRLLGIRRQQERAAAEAEAEAEAEAGSVVESNQVVDGSGKRKRENAAEVDGLVAKKSRHVEVEELPAVAPSVEDATRPVSEAPSTHSTTQKRDREHSSIIVRDLPKDVTQMRLRQFFTDAGNVKDVVLRPEGDTVTATVEFDTPEEAEYALLKEAKGFAGHAITISRGESSTLYVTNYPGHIKQEDLRDMFKPFGEILDMRFPSLKFRTTRRFVYVQFSNASEAIAALKLDGTDVEGLALSVKISDPTAKKPKRESAADQKREVFLRRLNYKVKKSQIEKEFSKFGNIQYISLPLIDQGYHKGNNKGICYIAYESPESASAAVAEMNGKQIWDMQLTAEIAKTRNELNKNIHHTKVTNTASPEPRGSTPSHAADKSNTKDQDKDYAPVSDRSIALLGIPDTVPHERIADLVKPYNYKVVTHFPKNGGAIIEFHDVASVGTASLALEGTTEELKKAKAAYRPGTNLEGAKKGVENGTTGAKSKAKGKAVMQPRSVGPAKPVVRGGSMLRGRGRPGLGFAGSRAQTQGTGQGQGIEGGAKSNEQFRALLLGGKKEGNKEGEKDVKRDGKGDVHMDDGA</sequence>
<feature type="domain" description="RRM" evidence="11">
    <location>
        <begin position="972"/>
        <end position="1048"/>
    </location>
</feature>
<evidence type="ECO:0000256" key="8">
    <source>
        <dbReference type="ARBA" id="ARBA00093627"/>
    </source>
</evidence>
<keyword evidence="13" id="KW-1185">Reference proteome</keyword>
<dbReference type="InterPro" id="IPR011990">
    <property type="entry name" value="TPR-like_helical_dom_sf"/>
</dbReference>
<feature type="compositionally biased region" description="Basic residues" evidence="10">
    <location>
        <begin position="44"/>
        <end position="55"/>
    </location>
</feature>
<feature type="region of interest" description="Disordered" evidence="10">
    <location>
        <begin position="1"/>
        <end position="178"/>
    </location>
</feature>
<dbReference type="Gene3D" id="1.25.40.10">
    <property type="entry name" value="Tetratricopeptide repeat domain"/>
    <property type="match status" value="2"/>
</dbReference>
<dbReference type="SUPFAM" id="SSF54928">
    <property type="entry name" value="RNA-binding domain, RBD"/>
    <property type="match status" value="2"/>
</dbReference>
<dbReference type="Pfam" id="PF16842">
    <property type="entry name" value="RRM_occluded"/>
    <property type="match status" value="1"/>
</dbReference>
<dbReference type="OrthoDB" id="360390at2759"/>
<dbReference type="Pfam" id="PF00076">
    <property type="entry name" value="RRM_1"/>
    <property type="match status" value="3"/>
</dbReference>
<dbReference type="InterPro" id="IPR035979">
    <property type="entry name" value="RBD_domain_sf"/>
</dbReference>
<keyword evidence="2" id="KW-0507">mRNA processing</keyword>
<gene>
    <name evidence="12" type="ORF">B0J11DRAFT_547853</name>
</gene>
<dbReference type="FunFam" id="3.30.70.330:FF:000365">
    <property type="entry name" value="U4/U6 snRNA-associated-splicing factor PRP24"/>
    <property type="match status" value="1"/>
</dbReference>
<dbReference type="GO" id="GO:0008380">
    <property type="term" value="P:RNA splicing"/>
    <property type="evidence" value="ECO:0007669"/>
    <property type="project" value="UniProtKB-KW"/>
</dbReference>
<dbReference type="InterPro" id="IPR000504">
    <property type="entry name" value="RRM_dom"/>
</dbReference>
<keyword evidence="5" id="KW-0508">mRNA splicing</keyword>
<dbReference type="InterPro" id="IPR034397">
    <property type="entry name" value="Prp24_RRM1"/>
</dbReference>
<proteinExistence type="predicted"/>
<dbReference type="InterPro" id="IPR031766">
    <property type="entry name" value="RRM_occluded"/>
</dbReference>
<name>A0A9P9IXS7_9PLEO</name>
<dbReference type="GO" id="GO:0006397">
    <property type="term" value="P:mRNA processing"/>
    <property type="evidence" value="ECO:0007669"/>
    <property type="project" value="UniProtKB-KW"/>
</dbReference>
<feature type="compositionally biased region" description="Low complexity" evidence="10">
    <location>
        <begin position="24"/>
        <end position="38"/>
    </location>
</feature>
<accession>A0A9P9IXS7</accession>
<evidence type="ECO:0000256" key="7">
    <source>
        <dbReference type="ARBA" id="ARBA00093374"/>
    </source>
</evidence>
<keyword evidence="6" id="KW-0539">Nucleus</keyword>
<comment type="subcellular location">
    <subcellularLocation>
        <location evidence="1">Nucleus</location>
    </subcellularLocation>
</comment>
<keyword evidence="4 9" id="KW-0694">RNA-binding</keyword>
<dbReference type="InterPro" id="IPR003107">
    <property type="entry name" value="HAT"/>
</dbReference>
<dbReference type="PANTHER" id="PTHR24012">
    <property type="entry name" value="RNA BINDING PROTEIN"/>
    <property type="match status" value="1"/>
</dbReference>
<feature type="domain" description="RRM" evidence="11">
    <location>
        <begin position="1063"/>
        <end position="1144"/>
    </location>
</feature>
<evidence type="ECO:0000256" key="10">
    <source>
        <dbReference type="SAM" id="MobiDB-lite"/>
    </source>
</evidence>
<organism evidence="12 13">
    <name type="scientific">Dendryphion nanum</name>
    <dbReference type="NCBI Taxonomy" id="256645"/>
    <lineage>
        <taxon>Eukaryota</taxon>
        <taxon>Fungi</taxon>
        <taxon>Dikarya</taxon>
        <taxon>Ascomycota</taxon>
        <taxon>Pezizomycotina</taxon>
        <taxon>Dothideomycetes</taxon>
        <taxon>Pleosporomycetidae</taxon>
        <taxon>Pleosporales</taxon>
        <taxon>Torulaceae</taxon>
        <taxon>Dendryphion</taxon>
    </lineage>
</organism>
<dbReference type="SMART" id="SM00360">
    <property type="entry name" value="RRM"/>
    <property type="match status" value="3"/>
</dbReference>